<organism evidence="1 2">
    <name type="scientific">Eumeta variegata</name>
    <name type="common">Bagworm moth</name>
    <name type="synonym">Eumeta japonica</name>
    <dbReference type="NCBI Taxonomy" id="151549"/>
    <lineage>
        <taxon>Eukaryota</taxon>
        <taxon>Metazoa</taxon>
        <taxon>Ecdysozoa</taxon>
        <taxon>Arthropoda</taxon>
        <taxon>Hexapoda</taxon>
        <taxon>Insecta</taxon>
        <taxon>Pterygota</taxon>
        <taxon>Neoptera</taxon>
        <taxon>Endopterygota</taxon>
        <taxon>Lepidoptera</taxon>
        <taxon>Glossata</taxon>
        <taxon>Ditrysia</taxon>
        <taxon>Tineoidea</taxon>
        <taxon>Psychidae</taxon>
        <taxon>Oiketicinae</taxon>
        <taxon>Eumeta</taxon>
    </lineage>
</organism>
<sequence>MIRIANGPLFNEDASDEVLKKHHPSCILGDTARYAPAAGPSPKSIIKRHSLTRSFSPRRVDNVARVMAVRPSALLGYVGRTVHSVDYFLGFFSITVELLRFGDSRRGARFKT</sequence>
<accession>A0A4C2A4Z6</accession>
<protein>
    <submittedName>
        <fullName evidence="1">Uncharacterized protein</fullName>
    </submittedName>
</protein>
<evidence type="ECO:0000313" key="1">
    <source>
        <dbReference type="EMBL" id="GBP94842.1"/>
    </source>
</evidence>
<reference evidence="1 2" key="1">
    <citation type="journal article" date="2019" name="Commun. Biol.">
        <title>The bagworm genome reveals a unique fibroin gene that provides high tensile strength.</title>
        <authorList>
            <person name="Kono N."/>
            <person name="Nakamura H."/>
            <person name="Ohtoshi R."/>
            <person name="Tomita M."/>
            <person name="Numata K."/>
            <person name="Arakawa K."/>
        </authorList>
    </citation>
    <scope>NUCLEOTIDE SEQUENCE [LARGE SCALE GENOMIC DNA]</scope>
</reference>
<proteinExistence type="predicted"/>
<gene>
    <name evidence="1" type="ORF">EVAR_65009_1</name>
</gene>
<dbReference type="AlphaFoldDB" id="A0A4C2A4Z6"/>
<name>A0A4C2A4Z6_EUMVA</name>
<keyword evidence="2" id="KW-1185">Reference proteome</keyword>
<evidence type="ECO:0000313" key="2">
    <source>
        <dbReference type="Proteomes" id="UP000299102"/>
    </source>
</evidence>
<dbReference type="EMBL" id="BGZK01002555">
    <property type="protein sequence ID" value="GBP94842.1"/>
    <property type="molecule type" value="Genomic_DNA"/>
</dbReference>
<comment type="caution">
    <text evidence="1">The sequence shown here is derived from an EMBL/GenBank/DDBJ whole genome shotgun (WGS) entry which is preliminary data.</text>
</comment>
<dbReference type="Proteomes" id="UP000299102">
    <property type="component" value="Unassembled WGS sequence"/>
</dbReference>